<dbReference type="AlphaFoldDB" id="A0A8J2L6I9"/>
<proteinExistence type="predicted"/>
<keyword evidence="2" id="KW-1185">Reference proteome</keyword>
<comment type="caution">
    <text evidence="1">The sequence shown here is derived from an EMBL/GenBank/DDBJ whole genome shotgun (WGS) entry which is preliminary data.</text>
</comment>
<accession>A0A8J2L6I9</accession>
<dbReference type="EMBL" id="CAJVCH010373316">
    <property type="protein sequence ID" value="CAG7816558.1"/>
    <property type="molecule type" value="Genomic_DNA"/>
</dbReference>
<sequence>MHQFTKNAAYRSSQEEIELAFKFGKFNFWYLQSCKLFGWNSRMYLILILGRYSLGDCFRKEAIPIPAAPPCYSAERPHVFIGDEVFPLQANPLRPCPLDLT</sequence>
<protein>
    <recommendedName>
        <fullName evidence="3">DDE Tnp4 domain-containing protein</fullName>
    </recommendedName>
</protein>
<gene>
    <name evidence="1" type="ORF">AFUS01_LOCUS27174</name>
</gene>
<organism evidence="1 2">
    <name type="scientific">Allacma fusca</name>
    <dbReference type="NCBI Taxonomy" id="39272"/>
    <lineage>
        <taxon>Eukaryota</taxon>
        <taxon>Metazoa</taxon>
        <taxon>Ecdysozoa</taxon>
        <taxon>Arthropoda</taxon>
        <taxon>Hexapoda</taxon>
        <taxon>Collembola</taxon>
        <taxon>Symphypleona</taxon>
        <taxon>Sminthuridae</taxon>
        <taxon>Allacma</taxon>
    </lineage>
</organism>
<name>A0A8J2L6I9_9HEXA</name>
<evidence type="ECO:0000313" key="1">
    <source>
        <dbReference type="EMBL" id="CAG7816558.1"/>
    </source>
</evidence>
<dbReference type="Proteomes" id="UP000708208">
    <property type="component" value="Unassembled WGS sequence"/>
</dbReference>
<reference evidence="1" key="1">
    <citation type="submission" date="2021-06" db="EMBL/GenBank/DDBJ databases">
        <authorList>
            <person name="Hodson N. C."/>
            <person name="Mongue J. A."/>
            <person name="Jaron S. K."/>
        </authorList>
    </citation>
    <scope>NUCLEOTIDE SEQUENCE</scope>
</reference>
<evidence type="ECO:0000313" key="2">
    <source>
        <dbReference type="Proteomes" id="UP000708208"/>
    </source>
</evidence>
<evidence type="ECO:0008006" key="3">
    <source>
        <dbReference type="Google" id="ProtNLM"/>
    </source>
</evidence>